<name>A0A1I7UZG5_9PELO</name>
<evidence type="ECO:0000259" key="1">
    <source>
        <dbReference type="Pfam" id="PF08729"/>
    </source>
</evidence>
<organism evidence="2 3">
    <name type="scientific">Caenorhabditis tropicalis</name>
    <dbReference type="NCBI Taxonomy" id="1561998"/>
    <lineage>
        <taxon>Eukaryota</taxon>
        <taxon>Metazoa</taxon>
        <taxon>Ecdysozoa</taxon>
        <taxon>Nematoda</taxon>
        <taxon>Chromadorea</taxon>
        <taxon>Rhabditida</taxon>
        <taxon>Rhabditina</taxon>
        <taxon>Rhabditomorpha</taxon>
        <taxon>Rhabditoidea</taxon>
        <taxon>Rhabditidae</taxon>
        <taxon>Peloderinae</taxon>
        <taxon>Caenorhabditis</taxon>
    </lineage>
</organism>
<evidence type="ECO:0000313" key="3">
    <source>
        <dbReference type="WBParaSite" id="Csp11.Scaffold630.g20887.t1"/>
    </source>
</evidence>
<protein>
    <submittedName>
        <fullName evidence="3">HUN domain-containing protein</fullName>
    </submittedName>
</protein>
<dbReference type="eggNOG" id="KOG4786">
    <property type="taxonomic scope" value="Eukaryota"/>
</dbReference>
<dbReference type="AlphaFoldDB" id="A0A1I7UZG5"/>
<keyword evidence="2" id="KW-1185">Reference proteome</keyword>
<dbReference type="STRING" id="1561998.A0A1I7UZG5"/>
<accession>A0A1I7UZG5</accession>
<dbReference type="WBParaSite" id="Csp11.Scaffold630.g20887.t1">
    <property type="protein sequence ID" value="Csp11.Scaffold630.g20887.t1"/>
    <property type="gene ID" value="Csp11.Scaffold630.g20887"/>
</dbReference>
<proteinExistence type="predicted"/>
<dbReference type="Pfam" id="PF08729">
    <property type="entry name" value="HUN"/>
    <property type="match status" value="1"/>
</dbReference>
<sequence>MESISSTKKKKKAGKAKKNELLLVRVWTAKAGSKKYTHVDWDELSANNGRIEDEEDLKRFYDEDTLMMAKKLRETRGKNGKRIHVNLDELQHYNRNAGYDEDDDFIDDSEVVEDGRFSYKKGRFYMGKGEVKEMDEIEEEESS</sequence>
<evidence type="ECO:0000313" key="2">
    <source>
        <dbReference type="Proteomes" id="UP000095282"/>
    </source>
</evidence>
<reference evidence="3" key="1">
    <citation type="submission" date="2016-11" db="UniProtKB">
        <authorList>
            <consortium name="WormBaseParasite"/>
        </authorList>
    </citation>
    <scope>IDENTIFICATION</scope>
</reference>
<feature type="domain" description="Hpc2-related" evidence="1">
    <location>
        <begin position="94"/>
        <end position="131"/>
    </location>
</feature>
<dbReference type="Proteomes" id="UP000095282">
    <property type="component" value="Unplaced"/>
</dbReference>
<dbReference type="InterPro" id="IPR014840">
    <property type="entry name" value="HRD"/>
</dbReference>